<dbReference type="Proteomes" id="UP001374535">
    <property type="component" value="Chromosome 9"/>
</dbReference>
<dbReference type="AlphaFoldDB" id="A0AAQ3RJM3"/>
<evidence type="ECO:0000313" key="3">
    <source>
        <dbReference type="Proteomes" id="UP001374535"/>
    </source>
</evidence>
<protein>
    <submittedName>
        <fullName evidence="2">Uncharacterized protein</fullName>
    </submittedName>
</protein>
<organism evidence="2 3">
    <name type="scientific">Vigna mungo</name>
    <name type="common">Black gram</name>
    <name type="synonym">Phaseolus mungo</name>
    <dbReference type="NCBI Taxonomy" id="3915"/>
    <lineage>
        <taxon>Eukaryota</taxon>
        <taxon>Viridiplantae</taxon>
        <taxon>Streptophyta</taxon>
        <taxon>Embryophyta</taxon>
        <taxon>Tracheophyta</taxon>
        <taxon>Spermatophyta</taxon>
        <taxon>Magnoliopsida</taxon>
        <taxon>eudicotyledons</taxon>
        <taxon>Gunneridae</taxon>
        <taxon>Pentapetalae</taxon>
        <taxon>rosids</taxon>
        <taxon>fabids</taxon>
        <taxon>Fabales</taxon>
        <taxon>Fabaceae</taxon>
        <taxon>Papilionoideae</taxon>
        <taxon>50 kb inversion clade</taxon>
        <taxon>NPAAA clade</taxon>
        <taxon>indigoferoid/millettioid clade</taxon>
        <taxon>Phaseoleae</taxon>
        <taxon>Vigna</taxon>
    </lineage>
</organism>
<accession>A0AAQ3RJM3</accession>
<reference evidence="2 3" key="1">
    <citation type="journal article" date="2023" name="Life. Sci Alliance">
        <title>Evolutionary insights into 3D genome organization and epigenetic landscape of Vigna mungo.</title>
        <authorList>
            <person name="Junaid A."/>
            <person name="Singh B."/>
            <person name="Bhatia S."/>
        </authorList>
    </citation>
    <scope>NUCLEOTIDE SEQUENCE [LARGE SCALE GENOMIC DNA]</scope>
    <source>
        <strain evidence="2">Urdbean</strain>
    </source>
</reference>
<evidence type="ECO:0000256" key="1">
    <source>
        <dbReference type="SAM" id="MobiDB-lite"/>
    </source>
</evidence>
<dbReference type="EMBL" id="CP144692">
    <property type="protein sequence ID" value="WVY96566.1"/>
    <property type="molecule type" value="Genomic_DNA"/>
</dbReference>
<proteinExistence type="predicted"/>
<name>A0AAQ3RJM3_VIGMU</name>
<evidence type="ECO:0000313" key="2">
    <source>
        <dbReference type="EMBL" id="WVY96566.1"/>
    </source>
</evidence>
<feature type="compositionally biased region" description="Polar residues" evidence="1">
    <location>
        <begin position="45"/>
        <end position="54"/>
    </location>
</feature>
<gene>
    <name evidence="2" type="ORF">V8G54_028717</name>
</gene>
<feature type="region of interest" description="Disordered" evidence="1">
    <location>
        <begin position="45"/>
        <end position="64"/>
    </location>
</feature>
<keyword evidence="3" id="KW-1185">Reference proteome</keyword>
<feature type="non-terminal residue" evidence="2">
    <location>
        <position position="101"/>
    </location>
</feature>
<sequence>MINTFLNGEMIQITLFNYHRKHLHHATSISTFILLRELGQPWQTPNRFSTSARPPSTLIRPPPLTVRPSCATTLHNTHLHGQRKTSIYTAQKTPKLCISSS</sequence>